<dbReference type="Proteomes" id="UP000282892">
    <property type="component" value="Chromosome"/>
</dbReference>
<dbReference type="EMBL" id="CP022572">
    <property type="protein sequence ID" value="AZU61956.1"/>
    <property type="molecule type" value="Genomic_DNA"/>
</dbReference>
<name>A0A3T0HXW8_9BACI</name>
<gene>
    <name evidence="2" type="ORF">CHR53_12050</name>
</gene>
<evidence type="ECO:0000313" key="2">
    <source>
        <dbReference type="EMBL" id="AZU61956.1"/>
    </source>
</evidence>
<sequence length="359" mass="40285">MRYKKFPILLLSLALVILIIFPAHAEQKQAYTERVFVSGYGEVTVIDPAVPKVVASIKVDGPVRDMSFTKDGKMAVVNANDRKTLYVIDTVENKVIDSITLTGRTDKGLLDRRIWGAAISPDGSKAYAFVTQGEKQKNIFKSLPTKILEIDLKTKEVTRDIEAPYGVHVLQFKENDPNTIFVWGYDLYTLDLKNWKISLKKGIKNSKNPEKEGVGGFLLLFPRGHENGFNSFPIIKSYPDGRVTEGIMWMNMNTGKVKSVEFDQEPVGMFSAVIDKAETTGYVILNDWYKVDLKTGKVLKKSKPPTGSIYGINTSTDEKKLYLAAAGNHFVVADRELNIEKIIELPTDGFDLRVVRIQK</sequence>
<proteinExistence type="predicted"/>
<evidence type="ECO:0000256" key="1">
    <source>
        <dbReference type="SAM" id="SignalP"/>
    </source>
</evidence>
<reference evidence="2 3" key="1">
    <citation type="submission" date="2017-07" db="EMBL/GenBank/DDBJ databases">
        <title>The complete genome sequence of Bacillus mesonae strain H20-5, an efficient strain improving plant abiotic stress resistance.</title>
        <authorList>
            <person name="Kim S.Y."/>
            <person name="Song H."/>
            <person name="Sang M.K."/>
            <person name="Weon H.-Y."/>
            <person name="Song J."/>
        </authorList>
    </citation>
    <scope>NUCLEOTIDE SEQUENCE [LARGE SCALE GENOMIC DNA]</scope>
    <source>
        <strain evidence="2 3">H20-5</strain>
    </source>
</reference>
<keyword evidence="3" id="KW-1185">Reference proteome</keyword>
<dbReference type="PANTHER" id="PTHR47197:SF3">
    <property type="entry name" value="DIHYDRO-HEME D1 DEHYDROGENASE"/>
    <property type="match status" value="1"/>
</dbReference>
<accession>A0A3T0HXW8</accession>
<dbReference type="STRING" id="1193713.GCA_001636315_04840"/>
<feature type="chain" id="PRO_5019337202" description="Quinohemoprotein amine dehydrogenase subunit beta" evidence="1">
    <location>
        <begin position="26"/>
        <end position="359"/>
    </location>
</feature>
<dbReference type="InterPro" id="IPR011044">
    <property type="entry name" value="Quino_amine_DH_bsu"/>
</dbReference>
<evidence type="ECO:0000313" key="3">
    <source>
        <dbReference type="Proteomes" id="UP000282892"/>
    </source>
</evidence>
<dbReference type="PANTHER" id="PTHR47197">
    <property type="entry name" value="PROTEIN NIRF"/>
    <property type="match status" value="1"/>
</dbReference>
<organism evidence="2 3">
    <name type="scientific">Neobacillus mesonae</name>
    <dbReference type="NCBI Taxonomy" id="1193713"/>
    <lineage>
        <taxon>Bacteria</taxon>
        <taxon>Bacillati</taxon>
        <taxon>Bacillota</taxon>
        <taxon>Bacilli</taxon>
        <taxon>Bacillales</taxon>
        <taxon>Bacillaceae</taxon>
        <taxon>Neobacillus</taxon>
    </lineage>
</organism>
<keyword evidence="1" id="KW-0732">Signal</keyword>
<dbReference type="AlphaFoldDB" id="A0A3T0HXW8"/>
<protein>
    <recommendedName>
        <fullName evidence="4">Quinohemoprotein amine dehydrogenase subunit beta</fullName>
    </recommendedName>
</protein>
<feature type="signal peptide" evidence="1">
    <location>
        <begin position="1"/>
        <end position="25"/>
    </location>
</feature>
<evidence type="ECO:0008006" key="4">
    <source>
        <dbReference type="Google" id="ProtNLM"/>
    </source>
</evidence>
<dbReference type="KEGG" id="nmk:CHR53_12050"/>
<dbReference type="Gene3D" id="2.130.10.10">
    <property type="entry name" value="YVTN repeat-like/Quinoprotein amine dehydrogenase"/>
    <property type="match status" value="1"/>
</dbReference>
<dbReference type="InterPro" id="IPR015943">
    <property type="entry name" value="WD40/YVTN_repeat-like_dom_sf"/>
</dbReference>
<dbReference type="SUPFAM" id="SSF50969">
    <property type="entry name" value="YVTN repeat-like/Quinoprotein amine dehydrogenase"/>
    <property type="match status" value="1"/>
</dbReference>
<dbReference type="InterPro" id="IPR051200">
    <property type="entry name" value="Host-pathogen_enzymatic-act"/>
</dbReference>